<dbReference type="Pfam" id="PF13490">
    <property type="entry name" value="zf-HC2"/>
    <property type="match status" value="1"/>
</dbReference>
<evidence type="ECO:0000259" key="4">
    <source>
        <dbReference type="Pfam" id="PF13490"/>
    </source>
</evidence>
<keyword evidence="2" id="KW-0804">Transcription</keyword>
<evidence type="ECO:0000313" key="6">
    <source>
        <dbReference type="Proteomes" id="UP000192726"/>
    </source>
</evidence>
<feature type="domain" description="Putative zinc-finger" evidence="4">
    <location>
        <begin position="164"/>
        <end position="193"/>
    </location>
</feature>
<dbReference type="AlphaFoldDB" id="A0A1V0TVR4"/>
<feature type="compositionally biased region" description="Pro residues" evidence="3">
    <location>
        <begin position="149"/>
        <end position="158"/>
    </location>
</feature>
<keyword evidence="6" id="KW-1185">Reference proteome</keyword>
<evidence type="ECO:0000313" key="5">
    <source>
        <dbReference type="EMBL" id="ARF56983.1"/>
    </source>
</evidence>
<name>A0A1V0TVR4_9ACTN</name>
<feature type="region of interest" description="Disordered" evidence="3">
    <location>
        <begin position="1"/>
        <end position="159"/>
    </location>
</feature>
<sequence>MNGPDKWEGPERPDGPGGRPRIPAPRTAAEDRGPLPDIRPAPGPETGREAGADAGREARPGAAPEAVPEASPEPGQEAHPEAQPGAQREAPPAARPEARPGAQHEAPPDAHPPAQRPTHHTAVPETKPEAMTDTTGAGPGFPAAAVPGGAPPPQPAPPHTVLKSLLGAWALAACSAEETAAVETHLTDCASCADEALRLRDAVGLLHPADSLDLDPLLRSRVLEGCLGRRPPRIPVPEWATPYDAETAKLDALLHDMGEAEWRAPVRLRWFESERPVERATTVAGVIGHLLTVDGLVATSLGLPDPLGDRAPQGAPGPTTRTEAYWQMAGEEPGRLATHGPWREQSYALIRTVSFAGGGVGELAVPYGRLQLPMCDALLDRAFGCWVHAGDIADAVDYPYEPPAAGHVHQLIDLATRLLPTALAHRRRAGLAAQPQKLVEAGAPGRTLHLEVEGSGGGHWYIPLDSPAALGAKELTVAHIALDSAEFCQLAAGHVSPEEAAAGQDGEREAIRDVLFATASLSRL</sequence>
<dbReference type="SUPFAM" id="SSF109854">
    <property type="entry name" value="DinB/YfiT-like putative metalloenzymes"/>
    <property type="match status" value="1"/>
</dbReference>
<organism evidence="5 6">
    <name type="scientific">Streptomyces gilvosporeus</name>
    <dbReference type="NCBI Taxonomy" id="553510"/>
    <lineage>
        <taxon>Bacteria</taxon>
        <taxon>Bacillati</taxon>
        <taxon>Actinomycetota</taxon>
        <taxon>Actinomycetes</taxon>
        <taxon>Kitasatosporales</taxon>
        <taxon>Streptomycetaceae</taxon>
        <taxon>Streptomyces</taxon>
    </lineage>
</organism>
<dbReference type="KEGG" id="sgv:B1H19_24935"/>
<dbReference type="InterPro" id="IPR034660">
    <property type="entry name" value="DinB/YfiT-like"/>
</dbReference>
<proteinExistence type="predicted"/>
<evidence type="ECO:0000256" key="3">
    <source>
        <dbReference type="SAM" id="MobiDB-lite"/>
    </source>
</evidence>
<keyword evidence="1" id="KW-0805">Transcription regulation</keyword>
<feature type="compositionally biased region" description="Low complexity" evidence="3">
    <location>
        <begin position="60"/>
        <end position="92"/>
    </location>
</feature>
<reference evidence="5 6" key="1">
    <citation type="submission" date="2017-04" db="EMBL/GenBank/DDBJ databases">
        <title>Complete Genome Sequence of Streptomyces gilvosporeus F607, a Capable Producer of Natamycin.</title>
        <authorList>
            <person name="Zong G."/>
            <person name="Zhong C."/>
            <person name="Fu J."/>
            <person name="Qin R."/>
            <person name="Cao G."/>
        </authorList>
    </citation>
    <scope>NUCLEOTIDE SEQUENCE [LARGE SCALE GENOMIC DNA]</scope>
    <source>
        <strain evidence="5 6">F607</strain>
    </source>
</reference>
<dbReference type="Proteomes" id="UP000192726">
    <property type="component" value="Chromosome"/>
</dbReference>
<feature type="compositionally biased region" description="Basic and acidic residues" evidence="3">
    <location>
        <begin position="46"/>
        <end position="59"/>
    </location>
</feature>
<accession>A0A1V0TVR4</accession>
<dbReference type="InterPro" id="IPR027383">
    <property type="entry name" value="Znf_put"/>
</dbReference>
<evidence type="ECO:0000256" key="1">
    <source>
        <dbReference type="ARBA" id="ARBA00023015"/>
    </source>
</evidence>
<dbReference type="EMBL" id="CP020569">
    <property type="protein sequence ID" value="ARF56983.1"/>
    <property type="molecule type" value="Genomic_DNA"/>
</dbReference>
<evidence type="ECO:0000256" key="2">
    <source>
        <dbReference type="ARBA" id="ARBA00023163"/>
    </source>
</evidence>
<dbReference type="RefSeq" id="WP_083107000.1">
    <property type="nucleotide sequence ID" value="NZ_CP020569.1"/>
</dbReference>
<dbReference type="InterPro" id="IPR041916">
    <property type="entry name" value="Anti_sigma_zinc_sf"/>
</dbReference>
<gene>
    <name evidence="5" type="ORF">B1H19_24935</name>
</gene>
<feature type="compositionally biased region" description="Basic and acidic residues" evidence="3">
    <location>
        <begin position="1"/>
        <end position="14"/>
    </location>
</feature>
<dbReference type="STRING" id="553510.B1H19_24935"/>
<protein>
    <submittedName>
        <fullName evidence="5">MDMPI N domain containing protein</fullName>
    </submittedName>
</protein>
<dbReference type="Gene3D" id="1.10.10.1320">
    <property type="entry name" value="Anti-sigma factor, zinc-finger domain"/>
    <property type="match status" value="1"/>
</dbReference>